<dbReference type="PANTHER" id="PTHR30455">
    <property type="entry name" value="TRANSCRIPTIONAL REPRESSOR NRDR"/>
    <property type="match status" value="1"/>
</dbReference>
<evidence type="ECO:0000256" key="3">
    <source>
        <dbReference type="ARBA" id="ARBA00022771"/>
    </source>
</evidence>
<protein>
    <recommendedName>
        <fullName evidence="8">Transcriptional repressor NrdR</fullName>
    </recommendedName>
</protein>
<dbReference type="InterPro" id="IPR055173">
    <property type="entry name" value="NrdR-like_N"/>
</dbReference>
<keyword evidence="4 8" id="KW-0067">ATP-binding</keyword>
<feature type="domain" description="ATP-cone" evidence="9">
    <location>
        <begin position="49"/>
        <end position="139"/>
    </location>
</feature>
<evidence type="ECO:0000313" key="10">
    <source>
        <dbReference type="EMBL" id="CAA0117137.1"/>
    </source>
</evidence>
<evidence type="ECO:0000256" key="4">
    <source>
        <dbReference type="ARBA" id="ARBA00022840"/>
    </source>
</evidence>
<dbReference type="GO" id="GO:0008270">
    <property type="term" value="F:zinc ion binding"/>
    <property type="evidence" value="ECO:0007669"/>
    <property type="project" value="UniProtKB-UniRule"/>
</dbReference>
<keyword evidence="6 8" id="KW-0238">DNA-binding</keyword>
<dbReference type="Pfam" id="PF03477">
    <property type="entry name" value="ATP-cone"/>
    <property type="match status" value="1"/>
</dbReference>
<keyword evidence="11" id="KW-1185">Reference proteome</keyword>
<sequence>MHCPFCGTVETKVIDSRLVAEGEQVRRRRECLKCSERFTTYELAELVMPRIIKQNGVREPFNEAKLRAGLQRALERRPVSVEQIEAMVGQIKHALRATGEREVSSRFVGEAVMEQLKGADKVAYVRFASVYRSFQDLDEFRAEIDKLAASASTSEADQVTQVVAERLQADDTSDDTNNG</sequence>
<dbReference type="OrthoDB" id="9807461at2"/>
<keyword evidence="3 8" id="KW-0863">Zinc-finger</keyword>
<evidence type="ECO:0000259" key="9">
    <source>
        <dbReference type="PROSITE" id="PS51161"/>
    </source>
</evidence>
<dbReference type="PANTHER" id="PTHR30455:SF2">
    <property type="entry name" value="TRANSCRIPTIONAL REPRESSOR NRDR"/>
    <property type="match status" value="1"/>
</dbReference>
<dbReference type="GO" id="GO:0005524">
    <property type="term" value="F:ATP binding"/>
    <property type="evidence" value="ECO:0007669"/>
    <property type="project" value="UniProtKB-UniRule"/>
</dbReference>
<evidence type="ECO:0000256" key="2">
    <source>
        <dbReference type="ARBA" id="ARBA00022741"/>
    </source>
</evidence>
<proteinExistence type="inferred from homology"/>
<evidence type="ECO:0000256" key="1">
    <source>
        <dbReference type="ARBA" id="ARBA00022491"/>
    </source>
</evidence>
<comment type="similarity">
    <text evidence="8">Belongs to the NrdR family.</text>
</comment>
<evidence type="ECO:0000256" key="6">
    <source>
        <dbReference type="ARBA" id="ARBA00023125"/>
    </source>
</evidence>
<name>A0A5S9QGJ3_9GAMM</name>
<dbReference type="EMBL" id="CACSIO010000023">
    <property type="protein sequence ID" value="CAA0117137.1"/>
    <property type="molecule type" value="Genomic_DNA"/>
</dbReference>
<dbReference type="Proteomes" id="UP000441399">
    <property type="component" value="Unassembled WGS sequence"/>
</dbReference>
<keyword evidence="5 8" id="KW-0805">Transcription regulation</keyword>
<reference evidence="10 11" key="1">
    <citation type="submission" date="2019-11" db="EMBL/GenBank/DDBJ databases">
        <authorList>
            <person name="Holert J."/>
        </authorList>
    </citation>
    <scope>NUCLEOTIDE SEQUENCE [LARGE SCALE GENOMIC DNA]</scope>
    <source>
        <strain evidence="10">SB11_3</strain>
    </source>
</reference>
<keyword evidence="1 8" id="KW-0678">Repressor</keyword>
<dbReference type="GO" id="GO:0003677">
    <property type="term" value="F:DNA binding"/>
    <property type="evidence" value="ECO:0007669"/>
    <property type="project" value="UniProtKB-KW"/>
</dbReference>
<dbReference type="Pfam" id="PF22811">
    <property type="entry name" value="Zn_ribbon_NrdR"/>
    <property type="match status" value="1"/>
</dbReference>
<evidence type="ECO:0000313" key="11">
    <source>
        <dbReference type="Proteomes" id="UP000441399"/>
    </source>
</evidence>
<dbReference type="InterPro" id="IPR005144">
    <property type="entry name" value="ATP-cone_dom"/>
</dbReference>
<keyword evidence="7 8" id="KW-0804">Transcription</keyword>
<dbReference type="PROSITE" id="PS51161">
    <property type="entry name" value="ATP_CONE"/>
    <property type="match status" value="1"/>
</dbReference>
<keyword evidence="2 8" id="KW-0547">Nucleotide-binding</keyword>
<evidence type="ECO:0000256" key="8">
    <source>
        <dbReference type="HAMAP-Rule" id="MF_00440"/>
    </source>
</evidence>
<keyword evidence="8" id="KW-0479">Metal-binding</keyword>
<feature type="zinc finger region" evidence="8">
    <location>
        <begin position="3"/>
        <end position="34"/>
    </location>
</feature>
<evidence type="ECO:0000256" key="7">
    <source>
        <dbReference type="ARBA" id="ARBA00023163"/>
    </source>
</evidence>
<dbReference type="NCBIfam" id="TIGR00244">
    <property type="entry name" value="transcriptional regulator NrdR"/>
    <property type="match status" value="1"/>
</dbReference>
<gene>
    <name evidence="8 10" type="primary">nrdR</name>
    <name evidence="10" type="ORF">OPDIPICF_02033</name>
</gene>
<dbReference type="GO" id="GO:0045892">
    <property type="term" value="P:negative regulation of DNA-templated transcription"/>
    <property type="evidence" value="ECO:0007669"/>
    <property type="project" value="UniProtKB-UniRule"/>
</dbReference>
<keyword evidence="8" id="KW-0862">Zinc</keyword>
<comment type="function">
    <text evidence="8">Negatively regulates transcription of bacterial ribonucleotide reductase nrd genes and operons by binding to NrdR-boxes.</text>
</comment>
<evidence type="ECO:0000256" key="5">
    <source>
        <dbReference type="ARBA" id="ARBA00023015"/>
    </source>
</evidence>
<dbReference type="InterPro" id="IPR003796">
    <property type="entry name" value="RNR_NrdR-like"/>
</dbReference>
<organism evidence="10 11">
    <name type="scientific">BD1-7 clade bacterium</name>
    <dbReference type="NCBI Taxonomy" id="2029982"/>
    <lineage>
        <taxon>Bacteria</taxon>
        <taxon>Pseudomonadati</taxon>
        <taxon>Pseudomonadota</taxon>
        <taxon>Gammaproteobacteria</taxon>
        <taxon>Cellvibrionales</taxon>
        <taxon>Spongiibacteraceae</taxon>
        <taxon>BD1-7 clade</taxon>
    </lineage>
</organism>
<dbReference type="HAMAP" id="MF_00440">
    <property type="entry name" value="NrdR"/>
    <property type="match status" value="1"/>
</dbReference>
<accession>A0A5S9QGJ3</accession>
<comment type="cofactor">
    <cofactor evidence="8">
        <name>Zn(2+)</name>
        <dbReference type="ChEBI" id="CHEBI:29105"/>
    </cofactor>
    <text evidence="8">Binds 1 zinc ion.</text>
</comment>
<dbReference type="AlphaFoldDB" id="A0A5S9QGJ3"/>